<organism evidence="2 3">
    <name type="scientific">Shimia thalassica</name>
    <dbReference type="NCBI Taxonomy" id="1715693"/>
    <lineage>
        <taxon>Bacteria</taxon>
        <taxon>Pseudomonadati</taxon>
        <taxon>Pseudomonadota</taxon>
        <taxon>Alphaproteobacteria</taxon>
        <taxon>Rhodobacterales</taxon>
        <taxon>Roseobacteraceae</taxon>
    </lineage>
</organism>
<evidence type="ECO:0000313" key="3">
    <source>
        <dbReference type="Proteomes" id="UP000051870"/>
    </source>
</evidence>
<evidence type="ECO:0000313" key="2">
    <source>
        <dbReference type="EMBL" id="CUJ91181.1"/>
    </source>
</evidence>
<sequence>MKPLGDQNAHFWLIQRMARATETDLVKAMHKAKLTQSDWADMVQECRHCDWSAGCERWLGRQDHDAAADVPEACRNHTRFEALKTALEELEE</sequence>
<gene>
    <name evidence="2" type="ORF">PH7735_01337</name>
</gene>
<dbReference type="GeneID" id="83880393"/>
<proteinExistence type="predicted"/>
<accession>A0A0P1I5J4</accession>
<dbReference type="EMBL" id="CYTW01000001">
    <property type="protein sequence ID" value="CUJ91181.1"/>
    <property type="molecule type" value="Genomic_DNA"/>
</dbReference>
<dbReference type="Pfam" id="PF20056">
    <property type="entry name" value="DUF6455"/>
    <property type="match status" value="1"/>
</dbReference>
<feature type="domain" description="DUF6455" evidence="1">
    <location>
        <begin position="1"/>
        <end position="85"/>
    </location>
</feature>
<keyword evidence="3" id="KW-1185">Reference proteome</keyword>
<name>A0A0P1I5J4_9RHOB</name>
<dbReference type="RefSeq" id="WP_058310477.1">
    <property type="nucleotide sequence ID" value="NZ_CYTW01000001.1"/>
</dbReference>
<dbReference type="STRING" id="1715693.PH7735_01337"/>
<dbReference type="AlphaFoldDB" id="A0A0P1I5J4"/>
<dbReference type="InterPro" id="IPR045601">
    <property type="entry name" value="DUF6455"/>
</dbReference>
<reference evidence="3" key="1">
    <citation type="submission" date="2015-09" db="EMBL/GenBank/DDBJ databases">
        <authorList>
            <person name="Rodrigo-Torres Lidia"/>
            <person name="Arahal R.David."/>
        </authorList>
    </citation>
    <scope>NUCLEOTIDE SEQUENCE [LARGE SCALE GENOMIC DNA]</scope>
    <source>
        <strain evidence="3">CECT 7735</strain>
    </source>
</reference>
<dbReference type="Proteomes" id="UP000051870">
    <property type="component" value="Unassembled WGS sequence"/>
</dbReference>
<evidence type="ECO:0000259" key="1">
    <source>
        <dbReference type="Pfam" id="PF20056"/>
    </source>
</evidence>
<protein>
    <recommendedName>
        <fullName evidence="1">DUF6455 domain-containing protein</fullName>
    </recommendedName>
</protein>